<dbReference type="PANTHER" id="PTHR12433">
    <property type="entry name" value="MEDIATOR OF RNA POLYMERASE II TRANSCRIPTION SUBUNIT 25"/>
    <property type="match status" value="1"/>
</dbReference>
<dbReference type="GO" id="GO:0045944">
    <property type="term" value="P:positive regulation of transcription by RNA polymerase II"/>
    <property type="evidence" value="ECO:0007669"/>
    <property type="project" value="TreeGrafter"/>
</dbReference>
<dbReference type="OrthoDB" id="7690434at2759"/>
<feature type="non-terminal residue" evidence="4">
    <location>
        <position position="267"/>
    </location>
</feature>
<evidence type="ECO:0000313" key="5">
    <source>
        <dbReference type="Proteomes" id="UP000639772"/>
    </source>
</evidence>
<comment type="similarity">
    <text evidence="1">Belongs to the Mediator complex subunit 25 family.</text>
</comment>
<evidence type="ECO:0000313" key="4">
    <source>
        <dbReference type="EMBL" id="KAG0456177.1"/>
    </source>
</evidence>
<dbReference type="Pfam" id="PF11265">
    <property type="entry name" value="Med25_VWA"/>
    <property type="match status" value="1"/>
</dbReference>
<reference evidence="4 5" key="1">
    <citation type="journal article" date="2020" name="Nat. Food">
        <title>A phased Vanilla planifolia genome enables genetic improvement of flavour and production.</title>
        <authorList>
            <person name="Hasing T."/>
            <person name="Tang H."/>
            <person name="Brym M."/>
            <person name="Khazi F."/>
            <person name="Huang T."/>
            <person name="Chambers A.H."/>
        </authorList>
    </citation>
    <scope>NUCLEOTIDE SEQUENCE [LARGE SCALE GENOMIC DNA]</scope>
    <source>
        <tissue evidence="4">Leaf</tissue>
    </source>
</reference>
<feature type="domain" description="Mediator of RNA polymerase II transcription subunit 25 von Willebrand factor type A" evidence="3">
    <location>
        <begin position="4"/>
        <end position="226"/>
    </location>
</feature>
<proteinExistence type="inferred from homology"/>
<evidence type="ECO:0000259" key="3">
    <source>
        <dbReference type="Pfam" id="PF11265"/>
    </source>
</evidence>
<dbReference type="GO" id="GO:0016592">
    <property type="term" value="C:mediator complex"/>
    <property type="evidence" value="ECO:0007669"/>
    <property type="project" value="TreeGrafter"/>
</dbReference>
<dbReference type="InterPro" id="IPR021419">
    <property type="entry name" value="Mediator_Med25_VWA"/>
</dbReference>
<accession>A0A835PU69</accession>
<organism evidence="4 5">
    <name type="scientific">Vanilla planifolia</name>
    <name type="common">Vanilla</name>
    <dbReference type="NCBI Taxonomy" id="51239"/>
    <lineage>
        <taxon>Eukaryota</taxon>
        <taxon>Viridiplantae</taxon>
        <taxon>Streptophyta</taxon>
        <taxon>Embryophyta</taxon>
        <taxon>Tracheophyta</taxon>
        <taxon>Spermatophyta</taxon>
        <taxon>Magnoliopsida</taxon>
        <taxon>Liliopsida</taxon>
        <taxon>Asparagales</taxon>
        <taxon>Orchidaceae</taxon>
        <taxon>Vanilloideae</taxon>
        <taxon>Vanilleae</taxon>
        <taxon>Vanilla</taxon>
    </lineage>
</organism>
<comment type="caution">
    <text evidence="4">The sequence shown here is derived from an EMBL/GenBank/DDBJ whole genome shotgun (WGS) entry which is preliminary data.</text>
</comment>
<evidence type="ECO:0000256" key="1">
    <source>
        <dbReference type="ARBA" id="ARBA00009102"/>
    </source>
</evidence>
<sequence length="267" mass="28511">MADKQLILVVEGTAALGPYWVTLVTEYIEKIIRCFSGNELSGQKLSGATPELALVVFNTHGPYSAFLVQRTGWTKDIEVFLWWLSRIPFSGGGFGDAAIAEGLSEALAMFPVPANASQSLQNLDVQKHCILVAASNPYPLATPVVSLSIPNIDQSENAETKSETCLADAEAVAKSFSQCSVSLSVICPRQLPKLKALYIAGKRNPRAADPAVDNVKNPHFTVLLSENFMEARSALSRPVMGNLTTNQGLVKLDTASAAVLGTTTISS</sequence>
<name>A0A835PU69_VANPL</name>
<dbReference type="Proteomes" id="UP000639772">
    <property type="component" value="Chromosome 13"/>
</dbReference>
<dbReference type="PANTHER" id="PTHR12433:SF11">
    <property type="entry name" value="MEDIATOR OF RNA POLYMERASE II TRANSCRIPTION SUBUNIT 25"/>
    <property type="match status" value="1"/>
</dbReference>
<evidence type="ECO:0000256" key="2">
    <source>
        <dbReference type="ARBA" id="ARBA00019694"/>
    </source>
</evidence>
<gene>
    <name evidence="4" type="ORF">HPP92_023965</name>
</gene>
<protein>
    <recommendedName>
        <fullName evidence="2">Mediator of RNA polymerase II transcription subunit 25</fullName>
    </recommendedName>
</protein>
<dbReference type="InterPro" id="IPR036465">
    <property type="entry name" value="vWFA_dom_sf"/>
</dbReference>
<dbReference type="EMBL" id="JADCNM010000013">
    <property type="protein sequence ID" value="KAG0456177.1"/>
    <property type="molecule type" value="Genomic_DNA"/>
</dbReference>
<dbReference type="GO" id="GO:0005667">
    <property type="term" value="C:transcription regulator complex"/>
    <property type="evidence" value="ECO:0007669"/>
    <property type="project" value="TreeGrafter"/>
</dbReference>
<dbReference type="SUPFAM" id="SSF53300">
    <property type="entry name" value="vWA-like"/>
    <property type="match status" value="1"/>
</dbReference>
<dbReference type="AlphaFoldDB" id="A0A835PU69"/>